<name>A0A835V050_VANPL</name>
<feature type="region of interest" description="Disordered" evidence="5">
    <location>
        <begin position="99"/>
        <end position="128"/>
    </location>
</feature>
<dbReference type="Proteomes" id="UP000639772">
    <property type="component" value="Chromosome 6"/>
</dbReference>
<dbReference type="EMBL" id="JADCNM010000006">
    <property type="protein sequence ID" value="KAG0478870.1"/>
    <property type="molecule type" value="Genomic_DNA"/>
</dbReference>
<dbReference type="AlphaFoldDB" id="A0A835V050"/>
<evidence type="ECO:0000259" key="6">
    <source>
        <dbReference type="PROSITE" id="PS51998"/>
    </source>
</evidence>
<dbReference type="PROSITE" id="PS51998">
    <property type="entry name" value="DEK_C"/>
    <property type="match status" value="1"/>
</dbReference>
<evidence type="ECO:0000256" key="5">
    <source>
        <dbReference type="SAM" id="MobiDB-lite"/>
    </source>
</evidence>
<evidence type="ECO:0000256" key="4">
    <source>
        <dbReference type="ARBA" id="ARBA00023242"/>
    </source>
</evidence>
<dbReference type="GO" id="GO:0042393">
    <property type="term" value="F:histone binding"/>
    <property type="evidence" value="ECO:0007669"/>
    <property type="project" value="TreeGrafter"/>
</dbReference>
<evidence type="ECO:0000256" key="3">
    <source>
        <dbReference type="ARBA" id="ARBA00023125"/>
    </source>
</evidence>
<evidence type="ECO:0000256" key="1">
    <source>
        <dbReference type="ARBA" id="ARBA00004123"/>
    </source>
</evidence>
<dbReference type="InterPro" id="IPR014876">
    <property type="entry name" value="DEK_C"/>
</dbReference>
<dbReference type="PANTHER" id="PTHR13468:SF1">
    <property type="entry name" value="PROTEIN DEK"/>
    <property type="match status" value="1"/>
</dbReference>
<dbReference type="SUPFAM" id="SSF109715">
    <property type="entry name" value="DEK C-terminal domain"/>
    <property type="match status" value="1"/>
</dbReference>
<feature type="domain" description="DEK-C" evidence="6">
    <location>
        <begin position="29"/>
        <end position="97"/>
    </location>
</feature>
<evidence type="ECO:0000313" key="7">
    <source>
        <dbReference type="EMBL" id="KAG0478870.1"/>
    </source>
</evidence>
<keyword evidence="4" id="KW-0539">Nucleus</keyword>
<evidence type="ECO:0000256" key="2">
    <source>
        <dbReference type="ARBA" id="ARBA00022853"/>
    </source>
</evidence>
<evidence type="ECO:0000313" key="8">
    <source>
        <dbReference type="Proteomes" id="UP000639772"/>
    </source>
</evidence>
<organism evidence="7 8">
    <name type="scientific">Vanilla planifolia</name>
    <name type="common">Vanilla</name>
    <dbReference type="NCBI Taxonomy" id="51239"/>
    <lineage>
        <taxon>Eukaryota</taxon>
        <taxon>Viridiplantae</taxon>
        <taxon>Streptophyta</taxon>
        <taxon>Embryophyta</taxon>
        <taxon>Tracheophyta</taxon>
        <taxon>Spermatophyta</taxon>
        <taxon>Magnoliopsida</taxon>
        <taxon>Liliopsida</taxon>
        <taxon>Asparagales</taxon>
        <taxon>Orchidaceae</taxon>
        <taxon>Vanilloideae</taxon>
        <taxon>Vanilleae</taxon>
        <taxon>Vanilla</taxon>
    </lineage>
</organism>
<gene>
    <name evidence="7" type="ORF">HPP92_013589</name>
</gene>
<dbReference type="GO" id="GO:0005634">
    <property type="term" value="C:nucleus"/>
    <property type="evidence" value="ECO:0007669"/>
    <property type="project" value="UniProtKB-SubCell"/>
</dbReference>
<comment type="subcellular location">
    <subcellularLocation>
        <location evidence="1">Nucleus</location>
    </subcellularLocation>
</comment>
<dbReference type="GO" id="GO:0003677">
    <property type="term" value="F:DNA binding"/>
    <property type="evidence" value="ECO:0007669"/>
    <property type="project" value="UniProtKB-KW"/>
</dbReference>
<dbReference type="PANTHER" id="PTHR13468">
    <property type="entry name" value="DEK PROTEIN"/>
    <property type="match status" value="1"/>
</dbReference>
<accession>A0A835V050</accession>
<protein>
    <recommendedName>
        <fullName evidence="6">DEK-C domain-containing protein</fullName>
    </recommendedName>
</protein>
<reference evidence="7 8" key="1">
    <citation type="journal article" date="2020" name="Nat. Food">
        <title>A phased Vanilla planifolia genome enables genetic improvement of flavour and production.</title>
        <authorList>
            <person name="Hasing T."/>
            <person name="Tang H."/>
            <person name="Brym M."/>
            <person name="Khazi F."/>
            <person name="Huang T."/>
            <person name="Chambers A.H."/>
        </authorList>
    </citation>
    <scope>NUCLEOTIDE SEQUENCE [LARGE SCALE GENOMIC DNA]</scope>
    <source>
        <tissue evidence="7">Leaf</tissue>
    </source>
</reference>
<proteinExistence type="predicted"/>
<sequence>MENLMNFKFAGYFTLGKKRKGCGEEQKSGPSKTDLRQTICGILKEVDFNTATFTDLLKMLVLVLLRLTICSVSATHYNMDLTSRKSMIKQLIQEELTKMADETEDNESAEDEDAVKEESPVPARKKIV</sequence>
<keyword evidence="3" id="KW-0238">DNA-binding</keyword>
<dbReference type="OrthoDB" id="370884at2759"/>
<dbReference type="InterPro" id="IPR044198">
    <property type="entry name" value="DEK"/>
</dbReference>
<dbReference type="GO" id="GO:2000779">
    <property type="term" value="P:regulation of double-strand break repair"/>
    <property type="evidence" value="ECO:0007669"/>
    <property type="project" value="TreeGrafter"/>
</dbReference>
<comment type="caution">
    <text evidence="7">The sequence shown here is derived from an EMBL/GenBank/DDBJ whole genome shotgun (WGS) entry which is preliminary data.</text>
</comment>
<feature type="compositionally biased region" description="Acidic residues" evidence="5">
    <location>
        <begin position="102"/>
        <end position="115"/>
    </location>
</feature>
<dbReference type="GO" id="GO:0006325">
    <property type="term" value="P:chromatin organization"/>
    <property type="evidence" value="ECO:0007669"/>
    <property type="project" value="UniProtKB-KW"/>
</dbReference>
<keyword evidence="2" id="KW-0156">Chromatin regulator</keyword>